<sequence>MKKDSERRILLGRVSGAFGVRGELKLESWTEPRLAIFNYQPWILRSPSGQESEISGVRGREAGKTLVATFPGVDDRNVVESMRGTEIHVARSALPPPKSDEYYWVDLEGLDVRTVDGGALGRVSHLFSTGANDVLVVRGDRERMVPFVMDEFIRSVDFEANLVVVDWDPEF</sequence>
<dbReference type="InterPro" id="IPR002676">
    <property type="entry name" value="RimM_N"/>
</dbReference>
<keyword evidence="3 5" id="KW-0698">rRNA processing</keyword>
<evidence type="ECO:0000259" key="7">
    <source>
        <dbReference type="Pfam" id="PF24986"/>
    </source>
</evidence>
<dbReference type="EMBL" id="JAIKTS010000001">
    <property type="protein sequence ID" value="MCL7713190.1"/>
    <property type="molecule type" value="Genomic_DNA"/>
</dbReference>
<dbReference type="Pfam" id="PF24986">
    <property type="entry name" value="PRC_RimM"/>
    <property type="match status" value="1"/>
</dbReference>
<dbReference type="Gene3D" id="2.40.30.60">
    <property type="entry name" value="RimM"/>
    <property type="match status" value="1"/>
</dbReference>
<comment type="function">
    <text evidence="5">An accessory protein needed during the final step in the assembly of 30S ribosomal subunit, possibly for assembly of the head region. Essential for efficient processing of 16S rRNA. May be needed both before and after RbfA during the maturation of 16S rRNA. It has affinity for free ribosomal 30S subunits but not for 70S ribosomes.</text>
</comment>
<dbReference type="RefSeq" id="WP_250061041.1">
    <property type="nucleotide sequence ID" value="NZ_JAIKTS010000001.1"/>
</dbReference>
<dbReference type="Proteomes" id="UP001431235">
    <property type="component" value="Unassembled WGS sequence"/>
</dbReference>
<name>A0ABT0SCZ3_9GAMM</name>
<dbReference type="InterPro" id="IPR036976">
    <property type="entry name" value="RimM_N_sf"/>
</dbReference>
<evidence type="ECO:0000256" key="2">
    <source>
        <dbReference type="ARBA" id="ARBA00022517"/>
    </source>
</evidence>
<evidence type="ECO:0000313" key="9">
    <source>
        <dbReference type="Proteomes" id="UP001431235"/>
    </source>
</evidence>
<comment type="subunit">
    <text evidence="5">Binds ribosomal protein uS19.</text>
</comment>
<accession>A0ABT0SCZ3</accession>
<keyword evidence="2 5" id="KW-0690">Ribosome biogenesis</keyword>
<dbReference type="PANTHER" id="PTHR33692:SF1">
    <property type="entry name" value="RIBOSOME MATURATION FACTOR RIMM"/>
    <property type="match status" value="1"/>
</dbReference>
<dbReference type="SUPFAM" id="SSF50447">
    <property type="entry name" value="Translation proteins"/>
    <property type="match status" value="1"/>
</dbReference>
<dbReference type="HAMAP" id="MF_00014">
    <property type="entry name" value="Ribosome_mat_RimM"/>
    <property type="match status" value="1"/>
</dbReference>
<feature type="domain" description="RimM N-terminal" evidence="6">
    <location>
        <begin position="11"/>
        <end position="92"/>
    </location>
</feature>
<comment type="similarity">
    <text evidence="5">Belongs to the RimM family.</text>
</comment>
<dbReference type="NCBIfam" id="TIGR02273">
    <property type="entry name" value="16S_RimM"/>
    <property type="match status" value="1"/>
</dbReference>
<dbReference type="PANTHER" id="PTHR33692">
    <property type="entry name" value="RIBOSOME MATURATION FACTOR RIMM"/>
    <property type="match status" value="1"/>
</dbReference>
<feature type="domain" description="Ribosome maturation factor RimM PRC barrel" evidence="7">
    <location>
        <begin position="104"/>
        <end position="168"/>
    </location>
</feature>
<keyword evidence="4 5" id="KW-0143">Chaperone</keyword>
<keyword evidence="1 5" id="KW-0963">Cytoplasm</keyword>
<evidence type="ECO:0000256" key="5">
    <source>
        <dbReference type="HAMAP-Rule" id="MF_00014"/>
    </source>
</evidence>
<dbReference type="SUPFAM" id="SSF50346">
    <property type="entry name" value="PRC-barrel domain"/>
    <property type="match status" value="1"/>
</dbReference>
<proteinExistence type="inferred from homology"/>
<dbReference type="Gene3D" id="2.30.30.240">
    <property type="entry name" value="PRC-barrel domain"/>
    <property type="match status" value="1"/>
</dbReference>
<comment type="subcellular location">
    <subcellularLocation>
        <location evidence="5">Cytoplasm</location>
    </subcellularLocation>
</comment>
<dbReference type="InterPro" id="IPR009000">
    <property type="entry name" value="Transl_B-barrel_sf"/>
</dbReference>
<dbReference type="InterPro" id="IPR011033">
    <property type="entry name" value="PRC_barrel-like_sf"/>
</dbReference>
<evidence type="ECO:0000313" key="8">
    <source>
        <dbReference type="EMBL" id="MCL7713190.1"/>
    </source>
</evidence>
<organism evidence="8 9">
    <name type="scientific">Stenotrophomonas mori</name>
    <dbReference type="NCBI Taxonomy" id="2871096"/>
    <lineage>
        <taxon>Bacteria</taxon>
        <taxon>Pseudomonadati</taxon>
        <taxon>Pseudomonadota</taxon>
        <taxon>Gammaproteobacteria</taxon>
        <taxon>Lysobacterales</taxon>
        <taxon>Lysobacteraceae</taxon>
        <taxon>Stenotrophomonas</taxon>
    </lineage>
</organism>
<dbReference type="Pfam" id="PF01782">
    <property type="entry name" value="RimM"/>
    <property type="match status" value="1"/>
</dbReference>
<dbReference type="InterPro" id="IPR011961">
    <property type="entry name" value="RimM"/>
</dbReference>
<comment type="caution">
    <text evidence="8">The sequence shown here is derived from an EMBL/GenBank/DDBJ whole genome shotgun (WGS) entry which is preliminary data.</text>
</comment>
<gene>
    <name evidence="5 8" type="primary">rimM</name>
    <name evidence="8" type="ORF">K5L01_00770</name>
</gene>
<reference evidence="8 9" key="1">
    <citation type="submission" date="2021-08" db="EMBL/GenBank/DDBJ databases">
        <title>Novel members of of the genus Stenotrophomonas from differernt environment.</title>
        <authorList>
            <person name="Deng Y."/>
        </authorList>
    </citation>
    <scope>NUCLEOTIDE SEQUENCE [LARGE SCALE GENOMIC DNA]</scope>
    <source>
        <strain evidence="8 9">CPCC 101365</strain>
    </source>
</reference>
<evidence type="ECO:0000256" key="4">
    <source>
        <dbReference type="ARBA" id="ARBA00023186"/>
    </source>
</evidence>
<evidence type="ECO:0000256" key="1">
    <source>
        <dbReference type="ARBA" id="ARBA00022490"/>
    </source>
</evidence>
<keyword evidence="9" id="KW-1185">Reference proteome</keyword>
<evidence type="ECO:0000259" key="6">
    <source>
        <dbReference type="Pfam" id="PF01782"/>
    </source>
</evidence>
<evidence type="ECO:0000256" key="3">
    <source>
        <dbReference type="ARBA" id="ARBA00022552"/>
    </source>
</evidence>
<comment type="domain">
    <text evidence="5">The PRC barrel domain binds ribosomal protein uS19.</text>
</comment>
<protein>
    <recommendedName>
        <fullName evidence="5">Ribosome maturation factor RimM</fullName>
    </recommendedName>
</protein>
<dbReference type="InterPro" id="IPR056792">
    <property type="entry name" value="PRC_RimM"/>
</dbReference>